<proteinExistence type="predicted"/>
<dbReference type="RefSeq" id="WP_193844720.1">
    <property type="nucleotide sequence ID" value="NZ_PRDM01000001.1"/>
</dbReference>
<keyword evidence="2" id="KW-1185">Reference proteome</keyword>
<name>A0ABR9TFL6_9FLAO</name>
<dbReference type="Proteomes" id="UP000640614">
    <property type="component" value="Unassembled WGS sequence"/>
</dbReference>
<reference evidence="1 2" key="1">
    <citation type="submission" date="2018-07" db="EMBL/GenBank/DDBJ databases">
        <title>Genome assembly of strain KB82.</title>
        <authorList>
            <person name="Kukolya J."/>
            <person name="Horvath B."/>
            <person name="Nagy I."/>
            <person name="Toth A."/>
        </authorList>
    </citation>
    <scope>NUCLEOTIDE SEQUENCE [LARGE SCALE GENOMIC DNA]</scope>
    <source>
        <strain evidence="1 2">Kb82</strain>
    </source>
</reference>
<evidence type="ECO:0000313" key="1">
    <source>
        <dbReference type="EMBL" id="MBE8723669.1"/>
    </source>
</evidence>
<sequence length="122" mass="14723">MADTEAAAIKTLGVKKLYIKFFEVDNDEFYECNLAKKYYGLAFKNAKTTKFKALCLRMMGKCEKNKLRHQYPDDYNNKIKNYDDFIWKKNKYYQDLKSKYSDNYEDLISDCNAFEEYFKARR</sequence>
<comment type="caution">
    <text evidence="1">The sequence shown here is derived from an EMBL/GenBank/DDBJ whole genome shotgun (WGS) entry which is preliminary data.</text>
</comment>
<protein>
    <submittedName>
        <fullName evidence="1">Uncharacterized protein</fullName>
    </submittedName>
</protein>
<gene>
    <name evidence="1" type="ORF">C4F50_01840</name>
</gene>
<evidence type="ECO:0000313" key="2">
    <source>
        <dbReference type="Proteomes" id="UP000640614"/>
    </source>
</evidence>
<accession>A0ABR9TFL6</accession>
<dbReference type="EMBL" id="PRDM01000001">
    <property type="protein sequence ID" value="MBE8723669.1"/>
    <property type="molecule type" value="Genomic_DNA"/>
</dbReference>
<organism evidence="1 2">
    <name type="scientific">Flavobacterium hungaricum</name>
    <dbReference type="NCBI Taxonomy" id="2082725"/>
    <lineage>
        <taxon>Bacteria</taxon>
        <taxon>Pseudomonadati</taxon>
        <taxon>Bacteroidota</taxon>
        <taxon>Flavobacteriia</taxon>
        <taxon>Flavobacteriales</taxon>
        <taxon>Flavobacteriaceae</taxon>
        <taxon>Flavobacterium</taxon>
    </lineage>
</organism>